<evidence type="ECO:0000256" key="3">
    <source>
        <dbReference type="ARBA" id="ARBA00022475"/>
    </source>
</evidence>
<reference evidence="11 12" key="1">
    <citation type="submission" date="2019-09" db="EMBL/GenBank/DDBJ databases">
        <title>Genome sequencing of strain KACC 21233.</title>
        <authorList>
            <person name="Heo J."/>
            <person name="Kim S.-J."/>
            <person name="Kim J.-S."/>
            <person name="Hong S.-B."/>
            <person name="Kwon S.-W."/>
        </authorList>
    </citation>
    <scope>NUCLEOTIDE SEQUENCE [LARGE SCALE GENOMIC DNA]</scope>
    <source>
        <strain evidence="11 12">KACC 21233</strain>
    </source>
</reference>
<organism evidence="11 12">
    <name type="scientific">Acetobacter vaccinii</name>
    <dbReference type="NCBI Taxonomy" id="2592655"/>
    <lineage>
        <taxon>Bacteria</taxon>
        <taxon>Pseudomonadati</taxon>
        <taxon>Pseudomonadota</taxon>
        <taxon>Alphaproteobacteria</taxon>
        <taxon>Acetobacterales</taxon>
        <taxon>Acetobacteraceae</taxon>
        <taxon>Acetobacter</taxon>
    </lineage>
</organism>
<dbReference type="Pfam" id="PF00691">
    <property type="entry name" value="OmpA"/>
    <property type="match status" value="1"/>
</dbReference>
<feature type="region of interest" description="Disordered" evidence="8">
    <location>
        <begin position="1"/>
        <end position="23"/>
    </location>
</feature>
<keyword evidence="12" id="KW-1185">Reference proteome</keyword>
<evidence type="ECO:0000256" key="1">
    <source>
        <dbReference type="ARBA" id="ARBA00004162"/>
    </source>
</evidence>
<dbReference type="RefSeq" id="WP_149278587.1">
    <property type="nucleotide sequence ID" value="NZ_CP043506.1"/>
</dbReference>
<name>A0A5C1YPA0_9PROT</name>
<evidence type="ECO:0000256" key="8">
    <source>
        <dbReference type="SAM" id="MobiDB-lite"/>
    </source>
</evidence>
<evidence type="ECO:0000256" key="9">
    <source>
        <dbReference type="SAM" id="Phobius"/>
    </source>
</evidence>
<evidence type="ECO:0000256" key="4">
    <source>
        <dbReference type="ARBA" id="ARBA00022692"/>
    </source>
</evidence>
<dbReference type="Gene3D" id="3.30.1330.60">
    <property type="entry name" value="OmpA-like domain"/>
    <property type="match status" value="1"/>
</dbReference>
<dbReference type="PANTHER" id="PTHR30329:SF21">
    <property type="entry name" value="LIPOPROTEIN YIAD-RELATED"/>
    <property type="match status" value="1"/>
</dbReference>
<keyword evidence="3" id="KW-1003">Cell membrane</keyword>
<feature type="region of interest" description="Disordered" evidence="8">
    <location>
        <begin position="97"/>
        <end position="199"/>
    </location>
</feature>
<dbReference type="Pfam" id="PF13677">
    <property type="entry name" value="MotB_plug"/>
    <property type="match status" value="1"/>
</dbReference>
<dbReference type="KEGG" id="acek:FLP30_03360"/>
<dbReference type="PROSITE" id="PS51123">
    <property type="entry name" value="OMPA_2"/>
    <property type="match status" value="1"/>
</dbReference>
<dbReference type="GO" id="GO:0005886">
    <property type="term" value="C:plasma membrane"/>
    <property type="evidence" value="ECO:0007669"/>
    <property type="project" value="UniProtKB-SubCell"/>
</dbReference>
<evidence type="ECO:0000259" key="10">
    <source>
        <dbReference type="PROSITE" id="PS51123"/>
    </source>
</evidence>
<dbReference type="InterPro" id="IPR050330">
    <property type="entry name" value="Bact_OuterMem_StrucFunc"/>
</dbReference>
<dbReference type="PANTHER" id="PTHR30329">
    <property type="entry name" value="STATOR ELEMENT OF FLAGELLAR MOTOR COMPLEX"/>
    <property type="match status" value="1"/>
</dbReference>
<keyword evidence="6 7" id="KW-0472">Membrane</keyword>
<feature type="transmembrane region" description="Helical" evidence="9">
    <location>
        <begin position="29"/>
        <end position="48"/>
    </location>
</feature>
<evidence type="ECO:0000256" key="7">
    <source>
        <dbReference type="PROSITE-ProRule" id="PRU00473"/>
    </source>
</evidence>
<evidence type="ECO:0000313" key="12">
    <source>
        <dbReference type="Proteomes" id="UP000324536"/>
    </source>
</evidence>
<proteinExistence type="inferred from homology"/>
<protein>
    <submittedName>
        <fullName evidence="11">OmpA family protein</fullName>
    </submittedName>
</protein>
<dbReference type="InterPro" id="IPR036737">
    <property type="entry name" value="OmpA-like_sf"/>
</dbReference>
<dbReference type="SUPFAM" id="SSF103088">
    <property type="entry name" value="OmpA-like"/>
    <property type="match status" value="1"/>
</dbReference>
<keyword evidence="4 9" id="KW-0812">Transmembrane</keyword>
<sequence>MPKNDKRPIIIKRDSGDDSHGHHGGAWKIAYADFMTAMMAFFLVMWLLNATTDEQRRGIAQFFNPMADKDAHLRPTDSMLEAHPSPMTQGEALHRVKDGETPKKPTDEQSGPTSAPHSLPRSPNEDDITYGIRRPLTPSSPAIVPIGGPESGAARSTGYVGTENQVEAASEQAKLEQTAQGLQKAIAQNPDTQPASGNMSVRIGRDDIRIELHDASNAPMFDTGSAAPNKVGRKMLAEIAAWLAPLPENISIIGHTDADPYHAGKHWRMSNWTLSALRADYAREALVKAGYPDRKILDVTGLADRDLAMPEDPTAAGNRRVVIILHKRFTNPGTQPAPAAVPAPAQPAADTTSATPAQ</sequence>
<feature type="compositionally biased region" description="Basic and acidic residues" evidence="8">
    <location>
        <begin position="1"/>
        <end position="21"/>
    </location>
</feature>
<feature type="compositionally biased region" description="Polar residues" evidence="8">
    <location>
        <begin position="189"/>
        <end position="199"/>
    </location>
</feature>
<dbReference type="EMBL" id="CP043506">
    <property type="protein sequence ID" value="QEO16907.1"/>
    <property type="molecule type" value="Genomic_DNA"/>
</dbReference>
<evidence type="ECO:0000256" key="6">
    <source>
        <dbReference type="ARBA" id="ARBA00023136"/>
    </source>
</evidence>
<evidence type="ECO:0000313" key="11">
    <source>
        <dbReference type="EMBL" id="QEO16907.1"/>
    </source>
</evidence>
<comment type="similarity">
    <text evidence="2">Belongs to the MotB family.</text>
</comment>
<dbReference type="OrthoDB" id="7170686at2"/>
<dbReference type="Proteomes" id="UP000324536">
    <property type="component" value="Chromosome"/>
</dbReference>
<feature type="domain" description="OmpA-like" evidence="10">
    <location>
        <begin position="208"/>
        <end position="329"/>
    </location>
</feature>
<feature type="region of interest" description="Disordered" evidence="8">
    <location>
        <begin position="333"/>
        <end position="358"/>
    </location>
</feature>
<evidence type="ECO:0000256" key="2">
    <source>
        <dbReference type="ARBA" id="ARBA00008914"/>
    </source>
</evidence>
<dbReference type="InterPro" id="IPR025713">
    <property type="entry name" value="MotB-like_N_dom"/>
</dbReference>
<keyword evidence="5 9" id="KW-1133">Transmembrane helix</keyword>
<evidence type="ECO:0000256" key="5">
    <source>
        <dbReference type="ARBA" id="ARBA00022989"/>
    </source>
</evidence>
<comment type="subcellular location">
    <subcellularLocation>
        <location evidence="1">Cell membrane</location>
        <topology evidence="1">Single-pass membrane protein</topology>
    </subcellularLocation>
</comment>
<feature type="compositionally biased region" description="Low complexity" evidence="8">
    <location>
        <begin position="346"/>
        <end position="358"/>
    </location>
</feature>
<accession>A0A5C1YPA0</accession>
<gene>
    <name evidence="11" type="ORF">FLP30_03360</name>
</gene>
<dbReference type="CDD" id="cd07185">
    <property type="entry name" value="OmpA_C-like"/>
    <property type="match status" value="1"/>
</dbReference>
<dbReference type="AlphaFoldDB" id="A0A5C1YPA0"/>
<feature type="compositionally biased region" description="Basic and acidic residues" evidence="8">
    <location>
        <begin position="97"/>
        <end position="107"/>
    </location>
</feature>
<dbReference type="InterPro" id="IPR006665">
    <property type="entry name" value="OmpA-like"/>
</dbReference>